<dbReference type="OrthoDB" id="7010241at2"/>
<feature type="transmembrane region" description="Helical" evidence="2">
    <location>
        <begin position="109"/>
        <end position="132"/>
    </location>
</feature>
<name>A0A1A7C7E9_9BURK</name>
<feature type="region of interest" description="Disordered" evidence="1">
    <location>
        <begin position="700"/>
        <end position="776"/>
    </location>
</feature>
<feature type="compositionally biased region" description="Low complexity" evidence="1">
    <location>
        <begin position="713"/>
        <end position="760"/>
    </location>
</feature>
<evidence type="ECO:0000256" key="1">
    <source>
        <dbReference type="SAM" id="MobiDB-lite"/>
    </source>
</evidence>
<dbReference type="EMBL" id="LOCQ01000023">
    <property type="protein sequence ID" value="OBV41642.1"/>
    <property type="molecule type" value="Genomic_DNA"/>
</dbReference>
<sequence length="776" mass="79347">MKSTTKWAARAWQFLAMLGLGLLPSIANAAPKFFEVSCTSRAVADFLVPIFGSMFAECGGTPNAFEKTLGIFNAGMLTIGGLIAAYTLIVGTMQTAHDGDALGKQWSSMWIPIRTVLGVSLVVPVAGGYCIAQLLFGFLIGQGVALADNVWSGYIDATSTPKGLAPTIVMPAVAELAKGVLISQLCVEGYNSGVIDGMNSKMTTKSSTGARFYGINGGNDCGGVAYSTIRLTAAKAKAALLGSTTDPTALNAVQDAHMSALATLEHDMNKTAREVVAFTNDGAKAPDVIAAVNAAIAQYQTTIARAASIFTQVDDMKKFMDGAKSDGWMLAGAWFMKSAQMQDEVRRAIADVPTASAPSLDSKSYAAGGDTGKFVEALAGIVSRSGGARIADKDVGEAAGRVGDSSNPLSRVAKDLSASIFADGVLSALTLNPDRHPLMAMKDFGDNLMVGSELGIVAGVAMIGVSEGTKATNGSAWGEVLGVLTLGTSKAIAGAAVGALNAVGWIMIAICSTLFVFAASVAVFLPMLPFLLYFGAAIGWLLLCIEAVIAAPLWAVMHLNPHGDGLAGNARAGYLLLLGVLLRPAFITLGYVAALTALAPVLGAFNAVFASVFKLSQVGSLVGLGTSIMMIAIYFGAVVYLIKHVIGFIHKIGDNLMRWVGGGREQMGEAAAGLGGAGEKIAGVAGAASVAAATKSFTRQGAGAGAGGRQGGKEQQGAATTEKPAASPDSDSPSAREASASTPEAPKATAPAKAEGIQRAPARRPQIRPGRGPGEQ</sequence>
<evidence type="ECO:0000256" key="2">
    <source>
        <dbReference type="SAM" id="Phobius"/>
    </source>
</evidence>
<evidence type="ECO:0000313" key="4">
    <source>
        <dbReference type="EMBL" id="OBV41642.1"/>
    </source>
</evidence>
<proteinExistence type="predicted"/>
<keyword evidence="2" id="KW-0472">Membrane</keyword>
<feature type="chain" id="PRO_5008510103" evidence="3">
    <location>
        <begin position="30"/>
        <end position="776"/>
    </location>
</feature>
<accession>A0A1A7C7E9</accession>
<dbReference type="Proteomes" id="UP000092713">
    <property type="component" value="Unassembled WGS sequence"/>
</dbReference>
<keyword evidence="2" id="KW-1133">Transmembrane helix</keyword>
<feature type="transmembrane region" description="Helical" evidence="2">
    <location>
        <begin position="531"/>
        <end position="554"/>
    </location>
</feature>
<dbReference type="RefSeq" id="WP_065305798.1">
    <property type="nucleotide sequence ID" value="NZ_LOCQ01000023.1"/>
</dbReference>
<dbReference type="STRING" id="1747903.ASR47_10402"/>
<protein>
    <submittedName>
        <fullName evidence="4">Conjugal transfer/type IV secretion protein DotA/TraY</fullName>
    </submittedName>
</protein>
<evidence type="ECO:0000256" key="3">
    <source>
        <dbReference type="SAM" id="SignalP"/>
    </source>
</evidence>
<organism evidence="4 5">
    <name type="scientific">Janthinobacterium psychrotolerans</name>
    <dbReference type="NCBI Taxonomy" id="1747903"/>
    <lineage>
        <taxon>Bacteria</taxon>
        <taxon>Pseudomonadati</taxon>
        <taxon>Pseudomonadota</taxon>
        <taxon>Betaproteobacteria</taxon>
        <taxon>Burkholderiales</taxon>
        <taxon>Oxalobacteraceae</taxon>
        <taxon>Janthinobacterium</taxon>
    </lineage>
</organism>
<feature type="transmembrane region" description="Helical" evidence="2">
    <location>
        <begin position="618"/>
        <end position="642"/>
    </location>
</feature>
<comment type="caution">
    <text evidence="4">The sequence shown here is derived from an EMBL/GenBank/DDBJ whole genome shotgun (WGS) entry which is preliminary data.</text>
</comment>
<reference evidence="4 5" key="1">
    <citation type="submission" date="2016-04" db="EMBL/GenBank/DDBJ databases">
        <title>Draft genome sequence of Janthinobacterium psychrotolerans sp. nov., isolated from freshwater sediments in Denmark.</title>
        <authorList>
            <person name="Gong X."/>
            <person name="Skrivergaard S."/>
            <person name="Korsgaard B.S."/>
            <person name="Schreiber L."/>
            <person name="Marshall I.P."/>
            <person name="Finster K."/>
            <person name="Schramm A."/>
        </authorList>
    </citation>
    <scope>NUCLEOTIDE SEQUENCE [LARGE SCALE GENOMIC DNA]</scope>
    <source>
        <strain evidence="4 5">S3-2</strain>
    </source>
</reference>
<feature type="transmembrane region" description="Helical" evidence="2">
    <location>
        <begin position="502"/>
        <end position="525"/>
    </location>
</feature>
<keyword evidence="2" id="KW-0812">Transmembrane</keyword>
<feature type="signal peptide" evidence="3">
    <location>
        <begin position="1"/>
        <end position="29"/>
    </location>
</feature>
<dbReference type="NCBIfam" id="TIGR04346">
    <property type="entry name" value="DotA_TraY"/>
    <property type="match status" value="1"/>
</dbReference>
<dbReference type="InterPro" id="IPR027628">
    <property type="entry name" value="DotA_TraY"/>
</dbReference>
<feature type="transmembrane region" description="Helical" evidence="2">
    <location>
        <begin position="68"/>
        <end position="89"/>
    </location>
</feature>
<evidence type="ECO:0000313" key="5">
    <source>
        <dbReference type="Proteomes" id="UP000092713"/>
    </source>
</evidence>
<keyword evidence="3" id="KW-0732">Signal</keyword>
<gene>
    <name evidence="4" type="ORF">ASR47_10402</name>
</gene>
<dbReference type="AlphaFoldDB" id="A0A1A7C7E9"/>
<keyword evidence="5" id="KW-1185">Reference proteome</keyword>